<accession>A0AAD1T113</accession>
<evidence type="ECO:0000313" key="1">
    <source>
        <dbReference type="EMBL" id="CAH2314761.1"/>
    </source>
</evidence>
<keyword evidence="2" id="KW-1185">Reference proteome</keyword>
<name>A0AAD1T113_PELCU</name>
<reference evidence="1" key="1">
    <citation type="submission" date="2022-03" db="EMBL/GenBank/DDBJ databases">
        <authorList>
            <person name="Alioto T."/>
            <person name="Alioto T."/>
            <person name="Gomez Garrido J."/>
        </authorList>
    </citation>
    <scope>NUCLEOTIDE SEQUENCE</scope>
</reference>
<proteinExistence type="predicted"/>
<dbReference type="EMBL" id="OW240920">
    <property type="protein sequence ID" value="CAH2314761.1"/>
    <property type="molecule type" value="Genomic_DNA"/>
</dbReference>
<sequence>MHDLHETGAEPPVTHLTTANPADVIAFIKQAGAEGVKEATQSTRYSKHTVTCYSDISWIRASNRLQNALKPYCHVTGATGDPLMLTKGLTETQGNTNLEDRSILS</sequence>
<dbReference type="AlphaFoldDB" id="A0AAD1T113"/>
<organism evidence="1 2">
    <name type="scientific">Pelobates cultripes</name>
    <name type="common">Western spadefoot toad</name>
    <dbReference type="NCBI Taxonomy" id="61616"/>
    <lineage>
        <taxon>Eukaryota</taxon>
        <taxon>Metazoa</taxon>
        <taxon>Chordata</taxon>
        <taxon>Craniata</taxon>
        <taxon>Vertebrata</taxon>
        <taxon>Euteleostomi</taxon>
        <taxon>Amphibia</taxon>
        <taxon>Batrachia</taxon>
        <taxon>Anura</taxon>
        <taxon>Pelobatoidea</taxon>
        <taxon>Pelobatidae</taxon>
        <taxon>Pelobates</taxon>
    </lineage>
</organism>
<dbReference type="Proteomes" id="UP001295444">
    <property type="component" value="Chromosome 09"/>
</dbReference>
<gene>
    <name evidence="1" type="ORF">PECUL_23A014545</name>
</gene>
<evidence type="ECO:0000313" key="2">
    <source>
        <dbReference type="Proteomes" id="UP001295444"/>
    </source>
</evidence>
<protein>
    <submittedName>
        <fullName evidence="1">Uncharacterized protein</fullName>
    </submittedName>
</protein>